<dbReference type="Proteomes" id="UP000009183">
    <property type="component" value="Chromosome 1"/>
</dbReference>
<organism evidence="1 2">
    <name type="scientific">Vitis vinifera</name>
    <name type="common">Grape</name>
    <dbReference type="NCBI Taxonomy" id="29760"/>
    <lineage>
        <taxon>Eukaryota</taxon>
        <taxon>Viridiplantae</taxon>
        <taxon>Streptophyta</taxon>
        <taxon>Embryophyta</taxon>
        <taxon>Tracheophyta</taxon>
        <taxon>Spermatophyta</taxon>
        <taxon>Magnoliopsida</taxon>
        <taxon>eudicotyledons</taxon>
        <taxon>Gunneridae</taxon>
        <taxon>Pentapetalae</taxon>
        <taxon>rosids</taxon>
        <taxon>Vitales</taxon>
        <taxon>Vitaceae</taxon>
        <taxon>Viteae</taxon>
        <taxon>Vitis</taxon>
    </lineage>
</organism>
<dbReference type="AlphaFoldDB" id="F6HG06"/>
<gene>
    <name evidence="1" type="ordered locus">VIT_01s0010g01620</name>
</gene>
<accession>F6HG06</accession>
<evidence type="ECO:0000313" key="2">
    <source>
        <dbReference type="Proteomes" id="UP000009183"/>
    </source>
</evidence>
<dbReference type="HOGENOM" id="CLU_3128146_0_0_1"/>
<keyword evidence="2" id="KW-1185">Reference proteome</keyword>
<proteinExistence type="predicted"/>
<name>F6HG06_VITVI</name>
<evidence type="ECO:0000313" key="1">
    <source>
        <dbReference type="EMBL" id="CCB51199.1"/>
    </source>
</evidence>
<dbReference type="PaxDb" id="29760-VIT_01s0010g01620.t01"/>
<sequence length="50" mass="5708">MNDKVVKQLLILLGHSLPLLKWHMSHGPWWTPLSCNLVEANLQVLGIFLC</sequence>
<dbReference type="InParanoid" id="F6HG06"/>
<dbReference type="EMBL" id="FN595754">
    <property type="protein sequence ID" value="CCB51199.1"/>
    <property type="molecule type" value="Genomic_DNA"/>
</dbReference>
<protein>
    <submittedName>
        <fullName evidence="1">Uncharacterized protein</fullName>
    </submittedName>
</protein>
<reference evidence="2" key="1">
    <citation type="journal article" date="2007" name="Nature">
        <title>The grapevine genome sequence suggests ancestral hexaploidization in major angiosperm phyla.</title>
        <authorList>
            <consortium name="The French-Italian Public Consortium for Grapevine Genome Characterization."/>
            <person name="Jaillon O."/>
            <person name="Aury J.-M."/>
            <person name="Noel B."/>
            <person name="Policriti A."/>
            <person name="Clepet C."/>
            <person name="Casagrande A."/>
            <person name="Choisne N."/>
            <person name="Aubourg S."/>
            <person name="Vitulo N."/>
            <person name="Jubin C."/>
            <person name="Vezzi A."/>
            <person name="Legeai F."/>
            <person name="Hugueney P."/>
            <person name="Dasilva C."/>
            <person name="Horner D."/>
            <person name="Mica E."/>
            <person name="Jublot D."/>
            <person name="Poulain J."/>
            <person name="Bruyere C."/>
            <person name="Billault A."/>
            <person name="Segurens B."/>
            <person name="Gouyvenoux M."/>
            <person name="Ugarte E."/>
            <person name="Cattonaro F."/>
            <person name="Anthouard V."/>
            <person name="Vico V."/>
            <person name="Del Fabbro C."/>
            <person name="Alaux M."/>
            <person name="Di Gaspero G."/>
            <person name="Dumas V."/>
            <person name="Felice N."/>
            <person name="Paillard S."/>
            <person name="Juman I."/>
            <person name="Moroldo M."/>
            <person name="Scalabrin S."/>
            <person name="Canaguier A."/>
            <person name="Le Clainche I."/>
            <person name="Malacrida G."/>
            <person name="Durand E."/>
            <person name="Pesole G."/>
            <person name="Laucou V."/>
            <person name="Chatelet P."/>
            <person name="Merdinoglu D."/>
            <person name="Delledonne M."/>
            <person name="Pezzotti M."/>
            <person name="Lecharny A."/>
            <person name="Scarpelli C."/>
            <person name="Artiguenave F."/>
            <person name="Pe M.E."/>
            <person name="Valle G."/>
            <person name="Morgante M."/>
            <person name="Caboche M."/>
            <person name="Adam-Blondon A.-F."/>
            <person name="Weissenbach J."/>
            <person name="Quetier F."/>
            <person name="Wincker P."/>
        </authorList>
    </citation>
    <scope>NUCLEOTIDE SEQUENCE [LARGE SCALE GENOMIC DNA]</scope>
    <source>
        <strain evidence="2">cv. Pinot noir / PN40024</strain>
    </source>
</reference>